<accession>A0ABX0YJE1</accession>
<dbReference type="InterPro" id="IPR036518">
    <property type="entry name" value="CobE/GbiG_C_sf"/>
</dbReference>
<evidence type="ECO:0000259" key="1">
    <source>
        <dbReference type="Pfam" id="PF01890"/>
    </source>
</evidence>
<protein>
    <submittedName>
        <fullName evidence="2">Cobalamin biosynthesis protein</fullName>
    </submittedName>
</protein>
<dbReference type="PANTHER" id="PTHR37477">
    <property type="entry name" value="COBALT-PRECORRIN-5A HYDROLASE"/>
    <property type="match status" value="1"/>
</dbReference>
<reference evidence="2 3" key="1">
    <citation type="submission" date="2020-03" db="EMBL/GenBank/DDBJ databases">
        <authorList>
            <person name="Wang L."/>
            <person name="He N."/>
            <person name="Li Y."/>
            <person name="Fang Y."/>
            <person name="Zhang F."/>
        </authorList>
    </citation>
    <scope>NUCLEOTIDE SEQUENCE [LARGE SCALE GENOMIC DNA]</scope>
    <source>
        <strain evidence="3">hsmgli-8</strain>
    </source>
</reference>
<evidence type="ECO:0000313" key="2">
    <source>
        <dbReference type="EMBL" id="NJP02063.1"/>
    </source>
</evidence>
<gene>
    <name evidence="2" type="ORF">HBH25_14530</name>
</gene>
<dbReference type="PANTHER" id="PTHR37477:SF1">
    <property type="entry name" value="COBALT-PRECORRIN-5A HYDROLASE"/>
    <property type="match status" value="1"/>
</dbReference>
<dbReference type="InterPro" id="IPR002750">
    <property type="entry name" value="CobE/GbiG_C"/>
</dbReference>
<keyword evidence="3" id="KW-1185">Reference proteome</keyword>
<feature type="domain" description="CobE/GbiG C-terminal" evidence="1">
    <location>
        <begin position="6"/>
        <end position="130"/>
    </location>
</feature>
<sequence length="133" mass="13717">MADSWLVAGLGCRKGCSVEVLQGLLEQALAQVGATLRDVQGIASLDRKCSEPGLIALAAAQGLPLSGYSASALAPYEPLLTHRSWVSLQHTGCLGLAESAALAHCEALSQRTPRLCLPRLCASHATVALAVAT</sequence>
<dbReference type="InterPro" id="IPR052553">
    <property type="entry name" value="CbiG_hydrolase"/>
</dbReference>
<proteinExistence type="predicted"/>
<dbReference type="SUPFAM" id="SSF159664">
    <property type="entry name" value="CobE/GbiG C-terminal domain-like"/>
    <property type="match status" value="1"/>
</dbReference>
<evidence type="ECO:0000313" key="3">
    <source>
        <dbReference type="Proteomes" id="UP000746535"/>
    </source>
</evidence>
<dbReference type="Pfam" id="PF01890">
    <property type="entry name" value="CbiG_C"/>
    <property type="match status" value="1"/>
</dbReference>
<dbReference type="EMBL" id="JAAVJI010000008">
    <property type="protein sequence ID" value="NJP02063.1"/>
    <property type="molecule type" value="Genomic_DNA"/>
</dbReference>
<dbReference type="Proteomes" id="UP000746535">
    <property type="component" value="Unassembled WGS sequence"/>
</dbReference>
<dbReference type="RefSeq" id="WP_168084631.1">
    <property type="nucleotide sequence ID" value="NZ_JAAVJI010000008.1"/>
</dbReference>
<dbReference type="Gene3D" id="3.30.420.180">
    <property type="entry name" value="CobE/GbiG C-terminal domain"/>
    <property type="match status" value="1"/>
</dbReference>
<organism evidence="2 3">
    <name type="scientific">Pseudomonas quercus</name>
    <dbReference type="NCBI Taxonomy" id="2722792"/>
    <lineage>
        <taxon>Bacteria</taxon>
        <taxon>Pseudomonadati</taxon>
        <taxon>Pseudomonadota</taxon>
        <taxon>Gammaproteobacteria</taxon>
        <taxon>Pseudomonadales</taxon>
        <taxon>Pseudomonadaceae</taxon>
        <taxon>Pseudomonas</taxon>
    </lineage>
</organism>
<comment type="caution">
    <text evidence="2">The sequence shown here is derived from an EMBL/GenBank/DDBJ whole genome shotgun (WGS) entry which is preliminary data.</text>
</comment>
<name>A0ABX0YJE1_9PSED</name>